<dbReference type="InterPro" id="IPR020095">
    <property type="entry name" value="PsdUridine_synth_TruA_C"/>
</dbReference>
<comment type="similarity">
    <text evidence="1 4 5">Belongs to the tRNA pseudouridine synthase TruA family.</text>
</comment>
<keyword evidence="2 4" id="KW-0819">tRNA processing</keyword>
<dbReference type="EMBL" id="BAABJX010000036">
    <property type="protein sequence ID" value="GAA4838633.1"/>
    <property type="molecule type" value="Genomic_DNA"/>
</dbReference>
<dbReference type="PIRSF" id="PIRSF001430">
    <property type="entry name" value="tRNA_psdUrid_synth"/>
    <property type="match status" value="1"/>
</dbReference>
<comment type="caution">
    <text evidence="4">Lacks conserved residue(s) required for the propagation of feature annotation.</text>
</comment>
<dbReference type="InterPro" id="IPR020097">
    <property type="entry name" value="PsdUridine_synth_TruA_a/b_dom"/>
</dbReference>
<comment type="catalytic activity">
    <reaction evidence="4 5">
        <text>uridine(38/39/40) in tRNA = pseudouridine(38/39/40) in tRNA</text>
        <dbReference type="Rhea" id="RHEA:22376"/>
        <dbReference type="Rhea" id="RHEA-COMP:10085"/>
        <dbReference type="Rhea" id="RHEA-COMP:10087"/>
        <dbReference type="ChEBI" id="CHEBI:65314"/>
        <dbReference type="ChEBI" id="CHEBI:65315"/>
        <dbReference type="EC" id="5.4.99.12"/>
    </reaction>
</comment>
<proteinExistence type="inferred from homology"/>
<accession>A0ABP9DD35</accession>
<evidence type="ECO:0000256" key="2">
    <source>
        <dbReference type="ARBA" id="ARBA00022694"/>
    </source>
</evidence>
<feature type="active site" description="Nucleophile" evidence="4">
    <location>
        <position position="58"/>
    </location>
</feature>
<evidence type="ECO:0000256" key="3">
    <source>
        <dbReference type="ARBA" id="ARBA00023235"/>
    </source>
</evidence>
<comment type="subunit">
    <text evidence="4">Homodimer.</text>
</comment>
<dbReference type="HAMAP" id="MF_00171">
    <property type="entry name" value="TruA"/>
    <property type="match status" value="1"/>
</dbReference>
<dbReference type="EC" id="5.4.99.12" evidence="4"/>
<dbReference type="InterPro" id="IPR020103">
    <property type="entry name" value="PsdUridine_synth_cat_dom_sf"/>
</dbReference>
<dbReference type="RefSeq" id="WP_345372270.1">
    <property type="nucleotide sequence ID" value="NZ_BAABJX010000036.1"/>
</dbReference>
<dbReference type="PANTHER" id="PTHR11142:SF0">
    <property type="entry name" value="TRNA PSEUDOURIDINE SYNTHASE-LIKE 1"/>
    <property type="match status" value="1"/>
</dbReference>
<organism evidence="7 8">
    <name type="scientific">Algivirga pacifica</name>
    <dbReference type="NCBI Taxonomy" id="1162670"/>
    <lineage>
        <taxon>Bacteria</taxon>
        <taxon>Pseudomonadati</taxon>
        <taxon>Bacteroidota</taxon>
        <taxon>Cytophagia</taxon>
        <taxon>Cytophagales</taxon>
        <taxon>Flammeovirgaceae</taxon>
        <taxon>Algivirga</taxon>
    </lineage>
</organism>
<dbReference type="Gene3D" id="3.30.70.580">
    <property type="entry name" value="Pseudouridine synthase I, catalytic domain, N-terminal subdomain"/>
    <property type="match status" value="1"/>
</dbReference>
<evidence type="ECO:0000313" key="7">
    <source>
        <dbReference type="EMBL" id="GAA4838633.1"/>
    </source>
</evidence>
<name>A0ABP9DD35_9BACT</name>
<dbReference type="PANTHER" id="PTHR11142">
    <property type="entry name" value="PSEUDOURIDYLATE SYNTHASE"/>
    <property type="match status" value="1"/>
</dbReference>
<evidence type="ECO:0000256" key="4">
    <source>
        <dbReference type="HAMAP-Rule" id="MF_00171"/>
    </source>
</evidence>
<dbReference type="SUPFAM" id="SSF55120">
    <property type="entry name" value="Pseudouridine synthase"/>
    <property type="match status" value="1"/>
</dbReference>
<sequence>MKTREEYFYLLKVQYLGLRYHGWAKQKNVKTVQGMIERSFENVLGHDRFKTLGASRTDGRVSANMSAFELFTFEPVEIEGTVEALNRLLPYDIKILSMEETDASFNIIQHAKVKEYLYLFASAQENHPYCSPIMVCMREEMDIALMQEGAKLFEGVHNFQKYCKKPSADTVFEREILLSEIVENDLFKANFFPERSYIYRVKGKGFLRNQVRLMVGTLMRLGLGEITLQDIEESLKGGDNQPIGFLAPPTGLQLYNMEFL</sequence>
<evidence type="ECO:0000313" key="8">
    <source>
        <dbReference type="Proteomes" id="UP001500298"/>
    </source>
</evidence>
<gene>
    <name evidence="7" type="primary">truA_2</name>
    <name evidence="4" type="synonym">truA</name>
    <name evidence="7" type="ORF">GCM10023331_24830</name>
</gene>
<evidence type="ECO:0000256" key="5">
    <source>
        <dbReference type="RuleBase" id="RU003792"/>
    </source>
</evidence>
<comment type="caution">
    <text evidence="7">The sequence shown here is derived from an EMBL/GenBank/DDBJ whole genome shotgun (WGS) entry which is preliminary data.</text>
</comment>
<dbReference type="Pfam" id="PF01416">
    <property type="entry name" value="PseudoU_synth_1"/>
    <property type="match status" value="1"/>
</dbReference>
<keyword evidence="3 4" id="KW-0413">Isomerase</keyword>
<dbReference type="Gene3D" id="3.30.70.660">
    <property type="entry name" value="Pseudouridine synthase I, catalytic domain, C-terminal subdomain"/>
    <property type="match status" value="1"/>
</dbReference>
<keyword evidence="8" id="KW-1185">Reference proteome</keyword>
<reference evidence="8" key="1">
    <citation type="journal article" date="2019" name="Int. J. Syst. Evol. Microbiol.">
        <title>The Global Catalogue of Microorganisms (GCM) 10K type strain sequencing project: providing services to taxonomists for standard genome sequencing and annotation.</title>
        <authorList>
            <consortium name="The Broad Institute Genomics Platform"/>
            <consortium name="The Broad Institute Genome Sequencing Center for Infectious Disease"/>
            <person name="Wu L."/>
            <person name="Ma J."/>
        </authorList>
    </citation>
    <scope>NUCLEOTIDE SEQUENCE [LARGE SCALE GENOMIC DNA]</scope>
    <source>
        <strain evidence="8">JCM 18326</strain>
    </source>
</reference>
<dbReference type="InterPro" id="IPR001406">
    <property type="entry name" value="PsdUridine_synth_TruA"/>
</dbReference>
<comment type="function">
    <text evidence="4">Formation of pseudouridine at positions 38, 39 and 40 in the anticodon stem and loop of transfer RNAs.</text>
</comment>
<evidence type="ECO:0000259" key="6">
    <source>
        <dbReference type="Pfam" id="PF01416"/>
    </source>
</evidence>
<feature type="domain" description="Pseudouridine synthase I TruA alpha/beta" evidence="6">
    <location>
        <begin position="150"/>
        <end position="259"/>
    </location>
</feature>
<dbReference type="Proteomes" id="UP001500298">
    <property type="component" value="Unassembled WGS sequence"/>
</dbReference>
<feature type="binding site" evidence="4">
    <location>
        <position position="116"/>
    </location>
    <ligand>
        <name>substrate</name>
    </ligand>
</feature>
<dbReference type="InterPro" id="IPR020094">
    <property type="entry name" value="TruA/RsuA/RluB/E/F_N"/>
</dbReference>
<protein>
    <recommendedName>
        <fullName evidence="4">tRNA pseudouridine synthase A</fullName>
        <ecNumber evidence="4">5.4.99.12</ecNumber>
    </recommendedName>
    <alternativeName>
        <fullName evidence="4">tRNA pseudouridine(38-40) synthase</fullName>
    </alternativeName>
    <alternativeName>
        <fullName evidence="4">tRNA pseudouridylate synthase I</fullName>
    </alternativeName>
    <alternativeName>
        <fullName evidence="4">tRNA-uridine isomerase I</fullName>
    </alternativeName>
</protein>
<evidence type="ECO:0000256" key="1">
    <source>
        <dbReference type="ARBA" id="ARBA00009375"/>
    </source>
</evidence>